<evidence type="ECO:0000313" key="4">
    <source>
        <dbReference type="EMBL" id="MDN4598929.1"/>
    </source>
</evidence>
<protein>
    <submittedName>
        <fullName evidence="4">Polyphosphate kinase 2 family protein</fullName>
    </submittedName>
</protein>
<name>A0ABT8J1G4_9MICO</name>
<dbReference type="GO" id="GO:0016301">
    <property type="term" value="F:kinase activity"/>
    <property type="evidence" value="ECO:0007669"/>
    <property type="project" value="UniProtKB-KW"/>
</dbReference>
<dbReference type="PIRSF" id="PIRSF028756">
    <property type="entry name" value="PPK2_prd"/>
    <property type="match status" value="1"/>
</dbReference>
<gene>
    <name evidence="4" type="ORF">P5G59_17380</name>
</gene>
<dbReference type="InterPro" id="IPR016898">
    <property type="entry name" value="Polyphosphate_phosphotransfera"/>
</dbReference>
<dbReference type="InterPro" id="IPR022488">
    <property type="entry name" value="PPK2-related"/>
</dbReference>
<dbReference type="PANTHER" id="PTHR34383:SF3">
    <property type="entry name" value="POLYPHOSPHATE:AMP PHOSPHOTRANSFERASE"/>
    <property type="match status" value="1"/>
</dbReference>
<reference evidence="4" key="1">
    <citation type="submission" date="2023-03" db="EMBL/GenBank/DDBJ databases">
        <title>MT1 and MT2 Draft Genomes of Novel Species.</title>
        <authorList>
            <person name="Venkateswaran K."/>
        </authorList>
    </citation>
    <scope>NUCLEOTIDE SEQUENCE</scope>
    <source>
        <strain evidence="4">F6_8S_P_1A</strain>
    </source>
</reference>
<keyword evidence="1" id="KW-0808">Transferase</keyword>
<organism evidence="4 5">
    <name type="scientific">Leifsonia virtsii</name>
    <dbReference type="NCBI Taxonomy" id="3035915"/>
    <lineage>
        <taxon>Bacteria</taxon>
        <taxon>Bacillati</taxon>
        <taxon>Actinomycetota</taxon>
        <taxon>Actinomycetes</taxon>
        <taxon>Micrococcales</taxon>
        <taxon>Microbacteriaceae</taxon>
        <taxon>Leifsonia</taxon>
    </lineage>
</organism>
<dbReference type="RefSeq" id="WP_301220274.1">
    <property type="nucleotide sequence ID" value="NZ_JAROCB010000005.1"/>
</dbReference>
<sequence>MSDDTYWTGDPYELLRAEPGFRLADQPTDATPGFKGGKADREKALADGESVLAGLQELLFACGREGESRSVLLVLQAMDTAGKGGIVSHVIGAMNPGGVHYAGFGKPTPEELAHDFLWRVWREVPKAGQVGVFDRSHYEDVLIGRVRNLAPADEIERRYGAINAFEQELTEAGTTIVKVMLHLGRDEQKKRLASRLERPDKLWKFNPADVDERLRWDGYQDAYQLMLERTSTENAPWFVVPADHKSYARVAVQQLLIVALQRLDLRWPTPNYDVEEQKRRLAES</sequence>
<dbReference type="SUPFAM" id="SSF52540">
    <property type="entry name" value="P-loop containing nucleoside triphosphate hydrolases"/>
    <property type="match status" value="1"/>
</dbReference>
<evidence type="ECO:0000256" key="1">
    <source>
        <dbReference type="ARBA" id="ARBA00022679"/>
    </source>
</evidence>
<dbReference type="NCBIfam" id="TIGR03709">
    <property type="entry name" value="PPK2_rel_1"/>
    <property type="match status" value="1"/>
</dbReference>
<dbReference type="InterPro" id="IPR027417">
    <property type="entry name" value="P-loop_NTPase"/>
</dbReference>
<dbReference type="Proteomes" id="UP001174210">
    <property type="component" value="Unassembled WGS sequence"/>
</dbReference>
<dbReference type="Gene3D" id="3.40.50.300">
    <property type="entry name" value="P-loop containing nucleotide triphosphate hydrolases"/>
    <property type="match status" value="1"/>
</dbReference>
<evidence type="ECO:0000259" key="3">
    <source>
        <dbReference type="Pfam" id="PF03976"/>
    </source>
</evidence>
<keyword evidence="2 4" id="KW-0418">Kinase</keyword>
<dbReference type="Pfam" id="PF03976">
    <property type="entry name" value="PPK2"/>
    <property type="match status" value="1"/>
</dbReference>
<feature type="domain" description="Polyphosphate kinase-2-related" evidence="3">
    <location>
        <begin position="40"/>
        <end position="261"/>
    </location>
</feature>
<comment type="caution">
    <text evidence="4">The sequence shown here is derived from an EMBL/GenBank/DDBJ whole genome shotgun (WGS) entry which is preliminary data.</text>
</comment>
<evidence type="ECO:0000256" key="2">
    <source>
        <dbReference type="ARBA" id="ARBA00022777"/>
    </source>
</evidence>
<dbReference type="PANTHER" id="PTHR34383">
    <property type="entry name" value="POLYPHOSPHATE:AMP PHOSPHOTRANSFERASE-RELATED"/>
    <property type="match status" value="1"/>
</dbReference>
<dbReference type="EMBL" id="JAROCB010000005">
    <property type="protein sequence ID" value="MDN4598929.1"/>
    <property type="molecule type" value="Genomic_DNA"/>
</dbReference>
<accession>A0ABT8J1G4</accession>
<proteinExistence type="predicted"/>
<evidence type="ECO:0000313" key="5">
    <source>
        <dbReference type="Proteomes" id="UP001174210"/>
    </source>
</evidence>
<keyword evidence="5" id="KW-1185">Reference proteome</keyword>
<dbReference type="InterPro" id="IPR022300">
    <property type="entry name" value="PPK2-rel_1"/>
</dbReference>